<organism evidence="2 3">
    <name type="scientific">Sinanodonta woodiana</name>
    <name type="common">Chinese pond mussel</name>
    <name type="synonym">Anodonta woodiana</name>
    <dbReference type="NCBI Taxonomy" id="1069815"/>
    <lineage>
        <taxon>Eukaryota</taxon>
        <taxon>Metazoa</taxon>
        <taxon>Spiralia</taxon>
        <taxon>Lophotrochozoa</taxon>
        <taxon>Mollusca</taxon>
        <taxon>Bivalvia</taxon>
        <taxon>Autobranchia</taxon>
        <taxon>Heteroconchia</taxon>
        <taxon>Palaeoheterodonta</taxon>
        <taxon>Unionida</taxon>
        <taxon>Unionoidea</taxon>
        <taxon>Unionidae</taxon>
        <taxon>Unioninae</taxon>
        <taxon>Sinanodonta</taxon>
    </lineage>
</organism>
<keyword evidence="1" id="KW-0812">Transmembrane</keyword>
<keyword evidence="1" id="KW-0472">Membrane</keyword>
<reference evidence="2 3" key="1">
    <citation type="submission" date="2024-11" db="EMBL/GenBank/DDBJ databases">
        <title>Chromosome-level genome assembly of the freshwater bivalve Anodonta woodiana.</title>
        <authorList>
            <person name="Chen X."/>
        </authorList>
    </citation>
    <scope>NUCLEOTIDE SEQUENCE [LARGE SCALE GENOMIC DNA]</scope>
    <source>
        <strain evidence="2">MN2024</strain>
        <tissue evidence="2">Gills</tissue>
    </source>
</reference>
<evidence type="ECO:0000313" key="2">
    <source>
        <dbReference type="EMBL" id="KAL3874736.1"/>
    </source>
</evidence>
<proteinExistence type="predicted"/>
<evidence type="ECO:0008006" key="4">
    <source>
        <dbReference type="Google" id="ProtNLM"/>
    </source>
</evidence>
<protein>
    <recommendedName>
        <fullName evidence="4">SMODS and SLOG-associating 2TM effector domain-containing protein</fullName>
    </recommendedName>
</protein>
<comment type="caution">
    <text evidence="2">The sequence shown here is derived from an EMBL/GenBank/DDBJ whole genome shotgun (WGS) entry which is preliminary data.</text>
</comment>
<name>A0ABD3WN51_SINWO</name>
<evidence type="ECO:0000256" key="1">
    <source>
        <dbReference type="SAM" id="Phobius"/>
    </source>
</evidence>
<dbReference type="Proteomes" id="UP001634394">
    <property type="component" value="Unassembled WGS sequence"/>
</dbReference>
<dbReference type="EMBL" id="JBJQND010000006">
    <property type="protein sequence ID" value="KAL3874736.1"/>
    <property type="molecule type" value="Genomic_DNA"/>
</dbReference>
<feature type="transmembrane region" description="Helical" evidence="1">
    <location>
        <begin position="127"/>
        <end position="147"/>
    </location>
</feature>
<sequence>MVDTKKSELIKNLQAYLKCKRVQERALNFSCTDLIIQNSEIVVERIHMLISEWANNDEGVLKKSIADAERQCGQFATDIELDFYTERTEKENIQQRSGFMMESAAITLGTAIMALYTIDILKPNFKLNLAALAVTVTVTITGGIHIARNHFQQQILEEMKTLSDDERTGNLISKIFERPIKNWIKHYKIKMRNEIASQEDVVQKLSTEVHLETGFQSKLESLLYDLNKSLKHLEKIGVEYNSDDSVSCDCLSIDSSTLLAT</sequence>
<feature type="transmembrane region" description="Helical" evidence="1">
    <location>
        <begin position="99"/>
        <end position="121"/>
    </location>
</feature>
<keyword evidence="3" id="KW-1185">Reference proteome</keyword>
<dbReference type="AlphaFoldDB" id="A0ABD3WN51"/>
<gene>
    <name evidence="2" type="ORF">ACJMK2_037708</name>
</gene>
<evidence type="ECO:0000313" key="3">
    <source>
        <dbReference type="Proteomes" id="UP001634394"/>
    </source>
</evidence>
<keyword evidence="1" id="KW-1133">Transmembrane helix</keyword>
<accession>A0ABD3WN51</accession>